<dbReference type="InterPro" id="IPR001242">
    <property type="entry name" value="Condensation_dom"/>
</dbReference>
<feature type="domain" description="Carrier" evidence="5">
    <location>
        <begin position="1756"/>
        <end position="1831"/>
    </location>
</feature>
<reference evidence="6 7" key="1">
    <citation type="submission" date="2024-09" db="EMBL/GenBank/DDBJ databases">
        <title>The Natural Products Discovery Center: Release of the First 8490 Sequenced Strains for Exploring Actinobacteria Biosynthetic Diversity.</title>
        <authorList>
            <person name="Kalkreuter E."/>
            <person name="Kautsar S.A."/>
            <person name="Yang D."/>
            <person name="Bader C.D."/>
            <person name="Teijaro C.N."/>
            <person name="Fluegel L."/>
            <person name="Davis C.M."/>
            <person name="Simpson J.R."/>
            <person name="Lauterbach L."/>
            <person name="Steele A.D."/>
            <person name="Gui C."/>
            <person name="Meng S."/>
            <person name="Li G."/>
            <person name="Viehrig K."/>
            <person name="Ye F."/>
            <person name="Su P."/>
            <person name="Kiefer A.F."/>
            <person name="Nichols A."/>
            <person name="Cepeda A.J."/>
            <person name="Yan W."/>
            <person name="Fan B."/>
            <person name="Jiang Y."/>
            <person name="Adhikari A."/>
            <person name="Zheng C.-J."/>
            <person name="Schuster L."/>
            <person name="Cowan T.M."/>
            <person name="Smanski M.J."/>
            <person name="Chevrette M.G."/>
            <person name="De Carvalho L.P.S."/>
            <person name="Shen B."/>
        </authorList>
    </citation>
    <scope>NUCLEOTIDE SEQUENCE [LARGE SCALE GENOMIC DNA]</scope>
    <source>
        <strain evidence="6 7">NPDC056472</strain>
    </source>
</reference>
<feature type="region of interest" description="Disordered" evidence="4">
    <location>
        <begin position="473"/>
        <end position="498"/>
    </location>
</feature>
<keyword evidence="7" id="KW-1185">Reference proteome</keyword>
<sequence length="1876" mass="200829">MIPLSYAQRRLWFLNRLEGSSAAYNAPVVIRLAGRPAAPVVEAALRDVVERHEVLRTVYPAVDGEPYQEITTDTAVPVEVVRCAADDVEERATAFARLPLDITGEPPLRVRLFELDDDSAGGSVLVLSVHHIATDGWSVGCLLRDLDIAYRARAEGRAPEWEPLPVQYADYALWQHDMLGDPADPDSTAHEQLAHWRKALDGIPAETPLPADRPRTAEPAHTGAAVTADLDATVHRALAGVAKERRATFFTVVRTALALALRASGAGSDLVVGTPVAGRPEEDLHDLVGFFVNTLALRTDLSGDPTLGELLARVRDADLAALAHEDLPFDLLVEDLNPERSLGRHPFFQVMVSAQTRQEKDLSLGGIPATLVEADLATAKFDLSFHCLERSDATGDPGGLTLVLQYATERYDEPTAHLLLGLFGRALTTLAERPEHTRLSDITLPTEEERAGLDRRHQALADAATTAKARAEAEAAADARRTGGDGGRAKNAGPRTADPREEILRGLFAEALGRDEVLAGDNFFKLGGHSLLAGKLTNRIRGALGLQAALKDVFLAPTPRQLLRRLDEHSGGPARPALRPVPQEARPARIPLSYAQRRLWFLNRLEGSSAAYNAPVVIRLAGRPAAPVVEAALRDVVERHEVLRTVYPAVDGEPYQEITTDPAVPVEVVALAAGDVDARVTEFARTPIDITRELPLRVSLFEVDGEGADSSVLVLSVHHIATDGQSVAGLLADLDTAYRARAEGRAPEWEPLPVQYTDYTLWQRDLLDGEDGLKKAQLQHWRTALDGIPAETRLPADRPRPTEPSNRGAVVTDELDAAVHRALAGVAKEQRATFFMVVRTALALALRASGAGSDLVVGTPVAGRSEEALHDLVGFFVNTLALRTDLSGDPTLGELVRRVRDADLAAFAHDDLPFDLLVEDLNPDRTLGRHPFFQVMVSAQDGEGDSAVVLGGIPGTLDGADLGSAKFDLAFHCAGTREADGEAGPLLIGLQYATDLYDEATARLLLGLFRRALAALAREDGETPLSAVPWATDEERAALDVRHENLARTAATAPPAGDRQRGSGTGTTTADPREEILRGLFAEVLGRDEVLAGDNFFKLGGHSLLAGKLTNRIRGALGLQAAIKDVFLAPTPRQLLRRLDERGDGPARPALRPVPEALRPARIPLSYAQRRLWFVNRLEGPSATYNIPVVTRLRRPVEPARLADALADVTARHEVLRTVYRAADGEPYQLVLDDTRPALDRIPATGDAEVRAAVDAAVGHVFDLAAELPFRATLVTGADGQQTLVLLTHHIAGDGWSTPCLLADLDTAYRARAEGRAPEWEPLPVQYTDYTLWQRDLLDGAHGLAEAQLAHWRTALAGLPPLIALPTDRPRPLESDGSGALTGFEVSAATHRALLRCARAQGATLFMVVQAALAALLGRHGAGTDVALGTTVAGRADDALHPLVGFFVNTLVLRTDTSGDPAFAELVRRVREAGLAAYSNQDLPFDRLVEDLSPQRSAAHAPLVQVMLQVHAAATPAGPADASRPSALAGEPVGFRATGAKSDLTFALTERADADGTPAGLAGALEYATALYDEETARLLARRLVETLDAFAADPGLALSAPVYDTPDTPAPLDAGTVLDERGRRAPVRVPGEVYEPAPGGGLRATGRRAYATADGSLRTVATLTVAGYPVEPGRVEDVLLGHPAVTGAVVEVRDDRLHATVTRAAGARAGGEELREWAAERLPEYLAPARIEIAGHPSSERPSAAAPEAAPAADASADEHEERLLGLFRDVLGGRPFGSEDNFFKNGGHSLLAVRLLNRIRAEFGQDLTLRDVFRNPTAASLARRLATAATDAAPSRPDPKDPLSPKRPVPTPGRPAPAAPALKRRTRAGSRQGR</sequence>
<dbReference type="InterPro" id="IPR029058">
    <property type="entry name" value="AB_hydrolase_fold"/>
</dbReference>
<name>A0ABW6IN84_STRWE</name>
<evidence type="ECO:0000256" key="1">
    <source>
        <dbReference type="ARBA" id="ARBA00001957"/>
    </source>
</evidence>
<dbReference type="SUPFAM" id="SSF47336">
    <property type="entry name" value="ACP-like"/>
    <property type="match status" value="3"/>
</dbReference>
<protein>
    <submittedName>
        <fullName evidence="6">Condensation domain-containing protein</fullName>
    </submittedName>
</protein>
<evidence type="ECO:0000256" key="2">
    <source>
        <dbReference type="ARBA" id="ARBA00022450"/>
    </source>
</evidence>
<dbReference type="SMART" id="SM00823">
    <property type="entry name" value="PKS_PP"/>
    <property type="match status" value="3"/>
</dbReference>
<dbReference type="InterPro" id="IPR020806">
    <property type="entry name" value="PKS_PP-bd"/>
</dbReference>
<dbReference type="Gene3D" id="3.40.50.1820">
    <property type="entry name" value="alpha/beta hydrolase"/>
    <property type="match status" value="1"/>
</dbReference>
<feature type="compositionally biased region" description="Basic residues" evidence="4">
    <location>
        <begin position="1864"/>
        <end position="1876"/>
    </location>
</feature>
<feature type="region of interest" description="Disordered" evidence="4">
    <location>
        <begin position="1047"/>
        <end position="1072"/>
    </location>
</feature>
<evidence type="ECO:0000313" key="7">
    <source>
        <dbReference type="Proteomes" id="UP001600424"/>
    </source>
</evidence>
<feature type="compositionally biased region" description="Pro residues" evidence="4">
    <location>
        <begin position="1847"/>
        <end position="1860"/>
    </location>
</feature>
<dbReference type="Gene3D" id="3.30.559.10">
    <property type="entry name" value="Chloramphenicol acetyltransferase-like domain"/>
    <property type="match status" value="3"/>
</dbReference>
<dbReference type="Gene3D" id="1.10.1200.10">
    <property type="entry name" value="ACP-like"/>
    <property type="match status" value="2"/>
</dbReference>
<feature type="compositionally biased region" description="Low complexity" evidence="4">
    <location>
        <begin position="1827"/>
        <end position="1837"/>
    </location>
</feature>
<dbReference type="InterPro" id="IPR023213">
    <property type="entry name" value="CAT-like_dom_sf"/>
</dbReference>
<gene>
    <name evidence="6" type="ORF">ACFQ63_05080</name>
</gene>
<comment type="caution">
    <text evidence="6">The sequence shown here is derived from an EMBL/GenBank/DDBJ whole genome shotgun (WGS) entry which is preliminary data.</text>
</comment>
<dbReference type="CDD" id="cd19540">
    <property type="entry name" value="LCL_NRPS-like"/>
    <property type="match status" value="3"/>
</dbReference>
<feature type="region of interest" description="Disordered" evidence="4">
    <location>
        <begin position="1827"/>
        <end position="1876"/>
    </location>
</feature>
<dbReference type="Gene3D" id="3.30.559.30">
    <property type="entry name" value="Nonribosomal peptide synthetase, condensation domain"/>
    <property type="match status" value="3"/>
</dbReference>
<dbReference type="PROSITE" id="PS50075">
    <property type="entry name" value="CARRIER"/>
    <property type="match status" value="3"/>
</dbReference>
<dbReference type="PANTHER" id="PTHR45527">
    <property type="entry name" value="NONRIBOSOMAL PEPTIDE SYNTHETASE"/>
    <property type="match status" value="1"/>
</dbReference>
<organism evidence="6 7">
    <name type="scientific">Streptomyces wedmorensis</name>
    <dbReference type="NCBI Taxonomy" id="43759"/>
    <lineage>
        <taxon>Bacteria</taxon>
        <taxon>Bacillati</taxon>
        <taxon>Actinomycetota</taxon>
        <taxon>Actinomycetes</taxon>
        <taxon>Kitasatosporales</taxon>
        <taxon>Streptomycetaceae</taxon>
        <taxon>Streptomyces</taxon>
    </lineage>
</organism>
<keyword evidence="2" id="KW-0596">Phosphopantetheine</keyword>
<dbReference type="Pfam" id="PF00668">
    <property type="entry name" value="Condensation"/>
    <property type="match status" value="3"/>
</dbReference>
<dbReference type="InterPro" id="IPR045851">
    <property type="entry name" value="AMP-bd_C_sf"/>
</dbReference>
<feature type="domain" description="Carrier" evidence="5">
    <location>
        <begin position="495"/>
        <end position="570"/>
    </location>
</feature>
<evidence type="ECO:0000313" key="6">
    <source>
        <dbReference type="EMBL" id="MFE5979066.1"/>
    </source>
</evidence>
<keyword evidence="3" id="KW-0597">Phosphoprotein</keyword>
<accession>A0ABW6IN84</accession>
<evidence type="ECO:0000256" key="4">
    <source>
        <dbReference type="SAM" id="MobiDB-lite"/>
    </source>
</evidence>
<dbReference type="InterPro" id="IPR036736">
    <property type="entry name" value="ACP-like_sf"/>
</dbReference>
<feature type="compositionally biased region" description="Basic and acidic residues" evidence="4">
    <location>
        <begin position="473"/>
        <end position="483"/>
    </location>
</feature>
<dbReference type="Pfam" id="PF00550">
    <property type="entry name" value="PP-binding"/>
    <property type="match status" value="3"/>
</dbReference>
<dbReference type="PANTHER" id="PTHR45527:SF1">
    <property type="entry name" value="FATTY ACID SYNTHASE"/>
    <property type="match status" value="1"/>
</dbReference>
<feature type="domain" description="Carrier" evidence="5">
    <location>
        <begin position="1068"/>
        <end position="1143"/>
    </location>
</feature>
<dbReference type="SUPFAM" id="SSF56801">
    <property type="entry name" value="Acetyl-CoA synthetase-like"/>
    <property type="match status" value="1"/>
</dbReference>
<dbReference type="SUPFAM" id="SSF52777">
    <property type="entry name" value="CoA-dependent acyltransferases"/>
    <property type="match status" value="6"/>
</dbReference>
<dbReference type="Gene3D" id="3.30.300.30">
    <property type="match status" value="1"/>
</dbReference>
<feature type="compositionally biased region" description="Low complexity" evidence="4">
    <location>
        <begin position="1738"/>
        <end position="1756"/>
    </location>
</feature>
<dbReference type="Proteomes" id="UP001600424">
    <property type="component" value="Unassembled WGS sequence"/>
</dbReference>
<feature type="region of interest" description="Disordered" evidence="4">
    <location>
        <begin position="1738"/>
        <end position="1759"/>
    </location>
</feature>
<dbReference type="RefSeq" id="WP_386250506.1">
    <property type="nucleotide sequence ID" value="NZ_JBHTRV010000003.1"/>
</dbReference>
<evidence type="ECO:0000259" key="5">
    <source>
        <dbReference type="PROSITE" id="PS50075"/>
    </source>
</evidence>
<dbReference type="InterPro" id="IPR009081">
    <property type="entry name" value="PP-bd_ACP"/>
</dbReference>
<dbReference type="EMBL" id="JBHTRV010000003">
    <property type="protein sequence ID" value="MFE5979066.1"/>
    <property type="molecule type" value="Genomic_DNA"/>
</dbReference>
<proteinExistence type="predicted"/>
<comment type="cofactor">
    <cofactor evidence="1">
        <name>pantetheine 4'-phosphate</name>
        <dbReference type="ChEBI" id="CHEBI:47942"/>
    </cofactor>
</comment>
<evidence type="ECO:0000256" key="3">
    <source>
        <dbReference type="ARBA" id="ARBA00022553"/>
    </source>
</evidence>